<keyword evidence="17" id="KW-1185">Reference proteome</keyword>
<dbReference type="GO" id="GO:0005506">
    <property type="term" value="F:iron ion binding"/>
    <property type="evidence" value="ECO:0007669"/>
    <property type="project" value="InterPro"/>
</dbReference>
<dbReference type="InterPro" id="IPR003960">
    <property type="entry name" value="ATPase_AAA_CS"/>
</dbReference>
<dbReference type="InterPro" id="IPR038100">
    <property type="entry name" value="NLV2_N_sf"/>
</dbReference>
<dbReference type="GO" id="GO:0016887">
    <property type="term" value="F:ATP hydrolysis activity"/>
    <property type="evidence" value="ECO:0007669"/>
    <property type="project" value="InterPro"/>
</dbReference>
<keyword evidence="9" id="KW-0067">ATP-binding</keyword>
<keyword evidence="8" id="KW-0547">Nucleotide-binding</keyword>
<keyword evidence="10" id="KW-0560">Oxidoreductase</keyword>
<feature type="domain" description="AAA+ ATPase" evidence="15">
    <location>
        <begin position="548"/>
        <end position="687"/>
    </location>
</feature>
<dbReference type="Gene3D" id="1.10.8.60">
    <property type="match status" value="2"/>
</dbReference>
<organism evidence="16 17">
    <name type="scientific">Heracleum sosnowskyi</name>
    <dbReference type="NCBI Taxonomy" id="360622"/>
    <lineage>
        <taxon>Eukaryota</taxon>
        <taxon>Viridiplantae</taxon>
        <taxon>Streptophyta</taxon>
        <taxon>Embryophyta</taxon>
        <taxon>Tracheophyta</taxon>
        <taxon>Spermatophyta</taxon>
        <taxon>Magnoliopsida</taxon>
        <taxon>eudicotyledons</taxon>
        <taxon>Gunneridae</taxon>
        <taxon>Pentapetalae</taxon>
        <taxon>asterids</taxon>
        <taxon>campanulids</taxon>
        <taxon>Apiales</taxon>
        <taxon>Apiaceae</taxon>
        <taxon>Apioideae</taxon>
        <taxon>apioid superclade</taxon>
        <taxon>Tordylieae</taxon>
        <taxon>Tordyliinae</taxon>
        <taxon>Heracleum</taxon>
    </lineage>
</organism>
<dbReference type="FunFam" id="1.10.630.10:FF:000126">
    <property type="entry name" value="Predicted protein"/>
    <property type="match status" value="1"/>
</dbReference>
<dbReference type="InterPro" id="IPR002401">
    <property type="entry name" value="Cyt_P450_E_grp-I"/>
</dbReference>
<evidence type="ECO:0000256" key="13">
    <source>
        <dbReference type="PIRSR" id="PIRSR602401-1"/>
    </source>
</evidence>
<comment type="cofactor">
    <cofactor evidence="1 13">
        <name>heme</name>
        <dbReference type="ChEBI" id="CHEBI:30413"/>
    </cofactor>
</comment>
<dbReference type="PANTHER" id="PTHR48470:SF1">
    <property type="entry name" value="CELL DIVISION CONTROL PROTEIN 48 C ISOFORM 1"/>
    <property type="match status" value="1"/>
</dbReference>
<comment type="caution">
    <text evidence="16">The sequence shown here is derived from an EMBL/GenBank/DDBJ whole genome shotgun (WGS) entry which is preliminary data.</text>
</comment>
<feature type="binding site" description="axial binding residue" evidence="13">
    <location>
        <position position="1025"/>
    </location>
    <ligand>
        <name>heme</name>
        <dbReference type="ChEBI" id="CHEBI:30413"/>
    </ligand>
    <ligandPart>
        <name>Fe</name>
        <dbReference type="ChEBI" id="CHEBI:18248"/>
    </ligandPart>
</feature>
<evidence type="ECO:0000256" key="9">
    <source>
        <dbReference type="ARBA" id="ARBA00022840"/>
    </source>
</evidence>
<dbReference type="FunFam" id="3.40.50.300:FF:000567">
    <property type="entry name" value="ATPase, AAA family protein"/>
    <property type="match status" value="1"/>
</dbReference>
<evidence type="ECO:0000256" key="5">
    <source>
        <dbReference type="ARBA" id="ARBA00022490"/>
    </source>
</evidence>
<accession>A0AAD8HBT2</accession>
<keyword evidence="16" id="KW-0132">Cell division</keyword>
<feature type="domain" description="AAA+ ATPase" evidence="15">
    <location>
        <begin position="245"/>
        <end position="396"/>
    </location>
</feature>
<evidence type="ECO:0000313" key="16">
    <source>
        <dbReference type="EMBL" id="KAK1363175.1"/>
    </source>
</evidence>
<evidence type="ECO:0000256" key="6">
    <source>
        <dbReference type="ARBA" id="ARBA00022617"/>
    </source>
</evidence>
<gene>
    <name evidence="16" type="ORF">POM88_038736</name>
</gene>
<dbReference type="GO" id="GO:0016705">
    <property type="term" value="F:oxidoreductase activity, acting on paired donors, with incorporation or reduction of molecular oxygen"/>
    <property type="evidence" value="ECO:0007669"/>
    <property type="project" value="InterPro"/>
</dbReference>
<dbReference type="InterPro" id="IPR041569">
    <property type="entry name" value="AAA_lid_3"/>
</dbReference>
<name>A0AAD8HBT2_9APIA</name>
<evidence type="ECO:0000256" key="1">
    <source>
        <dbReference type="ARBA" id="ARBA00001971"/>
    </source>
</evidence>
<dbReference type="InterPro" id="IPR001128">
    <property type="entry name" value="Cyt_P450"/>
</dbReference>
<evidence type="ECO:0000256" key="2">
    <source>
        <dbReference type="ARBA" id="ARBA00004496"/>
    </source>
</evidence>
<comment type="similarity">
    <text evidence="3">Belongs to the AAA ATPase family.</text>
</comment>
<protein>
    <submittedName>
        <fullName evidence="16">Cell division control protein 48 isogeny C</fullName>
    </submittedName>
</protein>
<keyword evidence="6 13" id="KW-0349">Heme</keyword>
<keyword evidence="5" id="KW-0963">Cytoplasm</keyword>
<dbReference type="GO" id="GO:0004497">
    <property type="term" value="F:monooxygenase activity"/>
    <property type="evidence" value="ECO:0007669"/>
    <property type="project" value="UniProtKB-KW"/>
</dbReference>
<dbReference type="EMBL" id="JAUIZM010000009">
    <property type="protein sequence ID" value="KAK1363175.1"/>
    <property type="molecule type" value="Genomic_DNA"/>
</dbReference>
<dbReference type="GO" id="GO:0005737">
    <property type="term" value="C:cytoplasm"/>
    <property type="evidence" value="ECO:0007669"/>
    <property type="project" value="UniProtKB-SubCell"/>
</dbReference>
<dbReference type="InterPro" id="IPR027417">
    <property type="entry name" value="P-loop_NTPase"/>
</dbReference>
<dbReference type="Pfam" id="PF00067">
    <property type="entry name" value="p450"/>
    <property type="match status" value="1"/>
</dbReference>
<dbReference type="FunFam" id="3.40.50.300:FF:000365">
    <property type="entry name" value="Ribosome biogenesis ATPase RIX7"/>
    <property type="match status" value="1"/>
</dbReference>
<feature type="region of interest" description="Disordered" evidence="14">
    <location>
        <begin position="125"/>
        <end position="204"/>
    </location>
</feature>
<sequence length="1083" mass="121352">MVRTRSGVEVRIPEQHNDEDEIEIEDDNAAEDDEMEMVDEDEITDQEKMVYETLMRRSGRSSTRGTKRTRTHLNFEIDDLYKKKNMSDVDEIVDHLRSNFHEYRRQKLQPFTQCVKQRLSRIVSKSESVDSFTGSDDNADDASELSPDKKRLKSSDQSARSRNYSSGVTDSDGEKEDKDNATLMQLRDGKRNSEKKDVEEKGEKRIYGPRLSDLGGMDEVVTKLKRKVVLPMIRPELDEWLGESPVSGILLHGPPGCGKTTLAHAIANEAGVPFYCTDAKELDSGVSGEERIRELFSKAYRTAPSIVFIDEIDTVASKRENLNRETDRRIVTQLLLCMEEQSHRRVPEHDDVSSKDYACRPGHVVVIGATNRPDALDPALRRTGRFDLEIVLGVPDETARVKILSKLTNKLKVKCDLDLVKLARCTPGFVGADLVGLVKEALNLAKGRIICQRESELSIEPLNEEYTEVWSKNPWSPEEMEKLYITMGDFEEAAKMVQSSTKRKGFSNIPSVKWEDVGGLDSLRKNFERSIIRPIKCPEYYEKLGRRSGKGFLLHGPPGCGKTLIAKAVAGEAGANYIYIKGAELLSKYVGESEVAVRELFTRARTCSPCIIFFDEVDALTTKRGTDGGEGGGVMARVVNQLLLELDGAEERPGVYVIGATNRRDVIDPALLRSGRLDTQIYVPPPSADERGLILKALAKKIPIDATVDLVAFGKHESCKKLTGADLAALMNEAVDLALDHKDQDSRNSDGTPLIIEAKHLERALKYIRVALGKKYGNDKGNSYKYLIGELNKLLGYFSSIGEYIPLLCWVDCLRGLRGKVEKVADEVDAFLESVLGDHRLGELDNDDANKDFVSILLEIQKQNTDTGFSIDRDCIKAIILDMFFAGTETSSTTLDWTIAALIKNPGVMTKLQNEIREVGRGKLKILEGDLAKMPYLKAVIKESMRLYFTVPLLMPREARQDVKVTGYDIRSGTQVLVNAWAIARDPSLWHNPEEFRPERFLNNPIDYKGHHYEYLPFGAGRRVCPGIKFAMAVNELAVANVVHRFDFELPHGENMEDLDMTSVTGMTVRRKSPLLVIATPHV</sequence>
<dbReference type="PRINTS" id="PR00385">
    <property type="entry name" value="P450"/>
</dbReference>
<dbReference type="InterPro" id="IPR031996">
    <property type="entry name" value="NVL2_nucleolin-bd"/>
</dbReference>
<evidence type="ECO:0000259" key="15">
    <source>
        <dbReference type="SMART" id="SM00382"/>
    </source>
</evidence>
<dbReference type="GO" id="GO:0005524">
    <property type="term" value="F:ATP binding"/>
    <property type="evidence" value="ECO:0007669"/>
    <property type="project" value="UniProtKB-KW"/>
</dbReference>
<feature type="compositionally biased region" description="Polar residues" evidence="14">
    <location>
        <begin position="125"/>
        <end position="136"/>
    </location>
</feature>
<dbReference type="InterPro" id="IPR017972">
    <property type="entry name" value="Cyt_P450_CS"/>
</dbReference>
<dbReference type="InterPro" id="IPR003959">
    <property type="entry name" value="ATPase_AAA_core"/>
</dbReference>
<dbReference type="GO" id="GO:0020037">
    <property type="term" value="F:heme binding"/>
    <property type="evidence" value="ECO:0007669"/>
    <property type="project" value="InterPro"/>
</dbReference>
<evidence type="ECO:0000313" key="17">
    <source>
        <dbReference type="Proteomes" id="UP001237642"/>
    </source>
</evidence>
<dbReference type="Pfam" id="PF16725">
    <property type="entry name" value="Nucleolin_bd"/>
    <property type="match status" value="1"/>
</dbReference>
<evidence type="ECO:0000256" key="10">
    <source>
        <dbReference type="ARBA" id="ARBA00023002"/>
    </source>
</evidence>
<evidence type="ECO:0000256" key="7">
    <source>
        <dbReference type="ARBA" id="ARBA00022723"/>
    </source>
</evidence>
<dbReference type="GO" id="GO:0051301">
    <property type="term" value="P:cell division"/>
    <property type="evidence" value="ECO:0007669"/>
    <property type="project" value="UniProtKB-KW"/>
</dbReference>
<dbReference type="Pfam" id="PF17862">
    <property type="entry name" value="AAA_lid_3"/>
    <property type="match status" value="1"/>
</dbReference>
<reference evidence="16" key="2">
    <citation type="submission" date="2023-05" db="EMBL/GenBank/DDBJ databases">
        <authorList>
            <person name="Schelkunov M.I."/>
        </authorList>
    </citation>
    <scope>NUCLEOTIDE SEQUENCE</scope>
    <source>
        <strain evidence="16">Hsosn_3</strain>
        <tissue evidence="16">Leaf</tissue>
    </source>
</reference>
<reference evidence="16" key="1">
    <citation type="submission" date="2023-02" db="EMBL/GenBank/DDBJ databases">
        <title>Genome of toxic invasive species Heracleum sosnowskyi carries increased number of genes despite the absence of recent whole-genome duplications.</title>
        <authorList>
            <person name="Schelkunov M."/>
            <person name="Shtratnikova V."/>
            <person name="Makarenko M."/>
            <person name="Klepikova A."/>
            <person name="Omelchenko D."/>
            <person name="Novikova G."/>
            <person name="Obukhova E."/>
            <person name="Bogdanov V."/>
            <person name="Penin A."/>
            <person name="Logacheva M."/>
        </authorList>
    </citation>
    <scope>NUCLEOTIDE SEQUENCE</scope>
    <source>
        <strain evidence="16">Hsosn_3</strain>
        <tissue evidence="16">Leaf</tissue>
    </source>
</reference>
<dbReference type="PRINTS" id="PR00463">
    <property type="entry name" value="EP450I"/>
</dbReference>
<feature type="compositionally biased region" description="Basic and acidic residues" evidence="14">
    <location>
        <begin position="187"/>
        <end position="204"/>
    </location>
</feature>
<dbReference type="InterPro" id="IPR003593">
    <property type="entry name" value="AAA+_ATPase"/>
</dbReference>
<evidence type="ECO:0000256" key="4">
    <source>
        <dbReference type="ARBA" id="ARBA00010617"/>
    </source>
</evidence>
<comment type="similarity">
    <text evidence="4">Belongs to the cytochrome P450 family.</text>
</comment>
<feature type="compositionally biased region" description="Polar residues" evidence="14">
    <location>
        <begin position="155"/>
        <end position="169"/>
    </location>
</feature>
<dbReference type="SMART" id="SM00382">
    <property type="entry name" value="AAA"/>
    <property type="match status" value="2"/>
</dbReference>
<evidence type="ECO:0000256" key="12">
    <source>
        <dbReference type="ARBA" id="ARBA00023033"/>
    </source>
</evidence>
<dbReference type="PROSITE" id="PS00674">
    <property type="entry name" value="AAA"/>
    <property type="match status" value="2"/>
</dbReference>
<dbReference type="InterPro" id="IPR055278">
    <property type="entry name" value="CDC48c"/>
</dbReference>
<dbReference type="Pfam" id="PF00004">
    <property type="entry name" value="AAA"/>
    <property type="match status" value="2"/>
</dbReference>
<comment type="subcellular location">
    <subcellularLocation>
        <location evidence="2">Cytoplasm</location>
    </subcellularLocation>
</comment>
<keyword evidence="7 13" id="KW-0479">Metal-binding</keyword>
<dbReference type="InterPro" id="IPR036396">
    <property type="entry name" value="Cyt_P450_sf"/>
</dbReference>
<keyword evidence="11 13" id="KW-0408">Iron</keyword>
<keyword evidence="16" id="KW-0131">Cell cycle</keyword>
<dbReference type="Gene3D" id="1.10.10.2010">
    <property type="match status" value="1"/>
</dbReference>
<evidence type="ECO:0000256" key="3">
    <source>
        <dbReference type="ARBA" id="ARBA00006914"/>
    </source>
</evidence>
<dbReference type="GO" id="GO:0009805">
    <property type="term" value="P:coumarin biosynthetic process"/>
    <property type="evidence" value="ECO:0007669"/>
    <property type="project" value="UniProtKB-ARBA"/>
</dbReference>
<dbReference type="PROSITE" id="PS00086">
    <property type="entry name" value="CYTOCHROME_P450"/>
    <property type="match status" value="1"/>
</dbReference>
<dbReference type="Gene3D" id="3.40.50.300">
    <property type="entry name" value="P-loop containing nucleotide triphosphate hydrolases"/>
    <property type="match status" value="2"/>
</dbReference>
<dbReference type="Proteomes" id="UP001237642">
    <property type="component" value="Unassembled WGS sequence"/>
</dbReference>
<keyword evidence="12" id="KW-0503">Monooxygenase</keyword>
<proteinExistence type="inferred from homology"/>
<evidence type="ECO:0000256" key="14">
    <source>
        <dbReference type="SAM" id="MobiDB-lite"/>
    </source>
</evidence>
<dbReference type="SUPFAM" id="SSF48264">
    <property type="entry name" value="Cytochrome P450"/>
    <property type="match status" value="1"/>
</dbReference>
<evidence type="ECO:0000256" key="11">
    <source>
        <dbReference type="ARBA" id="ARBA00023004"/>
    </source>
</evidence>
<evidence type="ECO:0000256" key="8">
    <source>
        <dbReference type="ARBA" id="ARBA00022741"/>
    </source>
</evidence>
<dbReference type="AlphaFoldDB" id="A0AAD8HBT2"/>
<dbReference type="PANTHER" id="PTHR48470">
    <property type="entry name" value="CELL DIVISION CONTROL PROTEIN 48 C ISOFORM 1"/>
    <property type="match status" value="1"/>
</dbReference>
<dbReference type="Gene3D" id="1.10.630.10">
    <property type="entry name" value="Cytochrome P450"/>
    <property type="match status" value="1"/>
</dbReference>
<dbReference type="SUPFAM" id="SSF52540">
    <property type="entry name" value="P-loop containing nucleoside triphosphate hydrolases"/>
    <property type="match status" value="2"/>
</dbReference>